<dbReference type="SUPFAM" id="SSF46785">
    <property type="entry name" value="Winged helix' DNA-binding domain"/>
    <property type="match status" value="1"/>
</dbReference>
<protein>
    <submittedName>
        <fullName evidence="6">LysR family transcriptional regulator</fullName>
    </submittedName>
</protein>
<gene>
    <name evidence="6" type="ORF">IAA83_00590</name>
</gene>
<reference evidence="6" key="2">
    <citation type="journal article" date="2021" name="PeerJ">
        <title>Extensive microbial diversity within the chicken gut microbiome revealed by metagenomics and culture.</title>
        <authorList>
            <person name="Gilroy R."/>
            <person name="Ravi A."/>
            <person name="Getino M."/>
            <person name="Pursley I."/>
            <person name="Horton D.L."/>
            <person name="Alikhan N.F."/>
            <person name="Baker D."/>
            <person name="Gharbi K."/>
            <person name="Hall N."/>
            <person name="Watson M."/>
            <person name="Adriaenssens E.M."/>
            <person name="Foster-Nyarko E."/>
            <person name="Jarju S."/>
            <person name="Secka A."/>
            <person name="Antonio M."/>
            <person name="Oren A."/>
            <person name="Chaudhuri R.R."/>
            <person name="La Ragione R."/>
            <person name="Hildebrand F."/>
            <person name="Pallen M.J."/>
        </authorList>
    </citation>
    <scope>NUCLEOTIDE SEQUENCE</scope>
    <source>
        <strain evidence="6">ChiBcec16-1751</strain>
    </source>
</reference>
<evidence type="ECO:0000313" key="6">
    <source>
        <dbReference type="EMBL" id="HIS63851.1"/>
    </source>
</evidence>
<dbReference type="AlphaFoldDB" id="A0A9D1F877"/>
<dbReference type="GO" id="GO:0003700">
    <property type="term" value="F:DNA-binding transcription factor activity"/>
    <property type="evidence" value="ECO:0007669"/>
    <property type="project" value="InterPro"/>
</dbReference>
<sequence length="301" mass="34246">MTLRHMQIFQAVYQKKSITRAAEALCMTQPAVTRAIRELETYYGVRLFDRINRRLYVTEVGTRLYTYSLHILNSFDQLEKNLRNWEELGTLRIGTTLTIGNVLLPQVLCRFRRQHRQLQVRATVATGQTLQTALVDNQLDFAVVEGTIYHEDLLSRRIADDRLVMILPPDDGRGSCSGLCLGDFRHDAFILRNPGSMSRSFVDHIFAMHGIALDPIMESVSTQAILQAVHAGLGISILPRQLVQQAIDSGMVTAVVLTDESFVRENHIVWHRQKFLTPSALELMDCFETCSQMMLNPEEAR</sequence>
<dbReference type="InterPro" id="IPR000847">
    <property type="entry name" value="LysR_HTH_N"/>
</dbReference>
<comment type="similarity">
    <text evidence="1">Belongs to the LysR transcriptional regulatory family.</text>
</comment>
<keyword evidence="3" id="KW-0238">DNA-binding</keyword>
<evidence type="ECO:0000313" key="7">
    <source>
        <dbReference type="Proteomes" id="UP000886741"/>
    </source>
</evidence>
<feature type="domain" description="HTH lysR-type" evidence="5">
    <location>
        <begin position="1"/>
        <end position="58"/>
    </location>
</feature>
<dbReference type="FunFam" id="1.10.10.10:FF:000001">
    <property type="entry name" value="LysR family transcriptional regulator"/>
    <property type="match status" value="1"/>
</dbReference>
<evidence type="ECO:0000256" key="2">
    <source>
        <dbReference type="ARBA" id="ARBA00023015"/>
    </source>
</evidence>
<dbReference type="Proteomes" id="UP000886741">
    <property type="component" value="Unassembled WGS sequence"/>
</dbReference>
<evidence type="ECO:0000259" key="5">
    <source>
        <dbReference type="PROSITE" id="PS50931"/>
    </source>
</evidence>
<accession>A0A9D1F877</accession>
<reference evidence="6" key="1">
    <citation type="submission" date="2020-10" db="EMBL/GenBank/DDBJ databases">
        <authorList>
            <person name="Gilroy R."/>
        </authorList>
    </citation>
    <scope>NUCLEOTIDE SEQUENCE</scope>
    <source>
        <strain evidence="6">ChiBcec16-1751</strain>
    </source>
</reference>
<evidence type="ECO:0000256" key="3">
    <source>
        <dbReference type="ARBA" id="ARBA00023125"/>
    </source>
</evidence>
<dbReference type="Pfam" id="PF03466">
    <property type="entry name" value="LysR_substrate"/>
    <property type="match status" value="1"/>
</dbReference>
<dbReference type="EMBL" id="DVJJ01000015">
    <property type="protein sequence ID" value="HIS63851.1"/>
    <property type="molecule type" value="Genomic_DNA"/>
</dbReference>
<dbReference type="SUPFAM" id="SSF53850">
    <property type="entry name" value="Periplasmic binding protein-like II"/>
    <property type="match status" value="1"/>
</dbReference>
<dbReference type="PANTHER" id="PTHR30126">
    <property type="entry name" value="HTH-TYPE TRANSCRIPTIONAL REGULATOR"/>
    <property type="match status" value="1"/>
</dbReference>
<dbReference type="PROSITE" id="PS50931">
    <property type="entry name" value="HTH_LYSR"/>
    <property type="match status" value="1"/>
</dbReference>
<dbReference type="Pfam" id="PF00126">
    <property type="entry name" value="HTH_1"/>
    <property type="match status" value="1"/>
</dbReference>
<comment type="caution">
    <text evidence="6">The sequence shown here is derived from an EMBL/GenBank/DDBJ whole genome shotgun (WGS) entry which is preliminary data.</text>
</comment>
<proteinExistence type="inferred from homology"/>
<organism evidence="6 7">
    <name type="scientific">Candidatus Avoscillospira avistercoris</name>
    <dbReference type="NCBI Taxonomy" id="2840707"/>
    <lineage>
        <taxon>Bacteria</taxon>
        <taxon>Bacillati</taxon>
        <taxon>Bacillota</taxon>
        <taxon>Clostridia</taxon>
        <taxon>Eubacteriales</taxon>
        <taxon>Oscillospiraceae</taxon>
        <taxon>Oscillospiraceae incertae sedis</taxon>
        <taxon>Candidatus Avoscillospira</taxon>
    </lineage>
</organism>
<dbReference type="GO" id="GO:0000976">
    <property type="term" value="F:transcription cis-regulatory region binding"/>
    <property type="evidence" value="ECO:0007669"/>
    <property type="project" value="TreeGrafter"/>
</dbReference>
<dbReference type="Gene3D" id="1.10.10.10">
    <property type="entry name" value="Winged helix-like DNA-binding domain superfamily/Winged helix DNA-binding domain"/>
    <property type="match status" value="1"/>
</dbReference>
<dbReference type="PANTHER" id="PTHR30126:SF39">
    <property type="entry name" value="HTH-TYPE TRANSCRIPTIONAL REGULATOR CYSL"/>
    <property type="match status" value="1"/>
</dbReference>
<keyword evidence="2" id="KW-0805">Transcription regulation</keyword>
<evidence type="ECO:0000256" key="1">
    <source>
        <dbReference type="ARBA" id="ARBA00009437"/>
    </source>
</evidence>
<dbReference type="PRINTS" id="PR00039">
    <property type="entry name" value="HTHLYSR"/>
</dbReference>
<keyword evidence="4" id="KW-0804">Transcription</keyword>
<dbReference type="InterPro" id="IPR036388">
    <property type="entry name" value="WH-like_DNA-bd_sf"/>
</dbReference>
<evidence type="ECO:0000256" key="4">
    <source>
        <dbReference type="ARBA" id="ARBA00023163"/>
    </source>
</evidence>
<dbReference type="InterPro" id="IPR005119">
    <property type="entry name" value="LysR_subst-bd"/>
</dbReference>
<dbReference type="InterPro" id="IPR036390">
    <property type="entry name" value="WH_DNA-bd_sf"/>
</dbReference>
<dbReference type="Gene3D" id="3.40.190.290">
    <property type="match status" value="1"/>
</dbReference>
<name>A0A9D1F877_9FIRM</name>